<proteinExistence type="predicted"/>
<evidence type="ECO:0008006" key="3">
    <source>
        <dbReference type="Google" id="ProtNLM"/>
    </source>
</evidence>
<accession>V4THT9</accession>
<dbReference type="SUPFAM" id="SSF56235">
    <property type="entry name" value="N-terminal nucleophile aminohydrolases (Ntn hydrolases)"/>
    <property type="match status" value="1"/>
</dbReference>
<organism evidence="1 2">
    <name type="scientific">Lutibaculum baratangense AMV1</name>
    <dbReference type="NCBI Taxonomy" id="631454"/>
    <lineage>
        <taxon>Bacteria</taxon>
        <taxon>Pseudomonadati</taxon>
        <taxon>Pseudomonadota</taxon>
        <taxon>Alphaproteobacteria</taxon>
        <taxon>Hyphomicrobiales</taxon>
        <taxon>Tepidamorphaceae</taxon>
        <taxon>Lutibaculum</taxon>
    </lineage>
</organism>
<dbReference type="AlphaFoldDB" id="V4THT9"/>
<dbReference type="eggNOG" id="COG3342">
    <property type="taxonomic scope" value="Bacteria"/>
</dbReference>
<dbReference type="PANTHER" id="PTHR39328:SF1">
    <property type="entry name" value="BLL2871 PROTEIN"/>
    <property type="match status" value="1"/>
</dbReference>
<sequence>MGKGEGSTIRLPAFSTCRERHDETFLLRAVRPPLTSGGGGGTVTWSIIAREPATGRLGIAAASRFFALGARVPFVETGVGIVATQALLNPLYGRKGLALLREGHTAQEAVDLMVAADDGREARQVHAMDARGGVGAFTGSDCVAWCGHITGTDCSAAGNMLAGPEVIEATVAAYESRHDLPMARRLIAAMMAGEAAGGDMRGRQSASLIVLDEQEYSELDFRVDDHEDPLAELTRLEQVSRERWVHFRRFLPTRENPAGITDRSRIDAEIAAATARKEP</sequence>
<protein>
    <recommendedName>
        <fullName evidence="3">DUF1028 domain-containing protein</fullName>
    </recommendedName>
</protein>
<dbReference type="EMBL" id="AWXZ01000019">
    <property type="protein sequence ID" value="ESR25593.1"/>
    <property type="molecule type" value="Genomic_DNA"/>
</dbReference>
<name>V4THT9_9HYPH</name>
<dbReference type="Pfam" id="PF06267">
    <property type="entry name" value="DUF1028"/>
    <property type="match status" value="1"/>
</dbReference>
<dbReference type="PANTHER" id="PTHR39328">
    <property type="entry name" value="BLL2871 PROTEIN"/>
    <property type="match status" value="1"/>
</dbReference>
<evidence type="ECO:0000313" key="2">
    <source>
        <dbReference type="Proteomes" id="UP000017819"/>
    </source>
</evidence>
<dbReference type="Proteomes" id="UP000017819">
    <property type="component" value="Unassembled WGS sequence"/>
</dbReference>
<reference evidence="1 2" key="1">
    <citation type="journal article" date="2014" name="Genome Announc.">
        <title>Draft Genome Sequence of Lutibaculum baratangense Strain AMV1T, Isolated from a Mud Volcano in Andamans, India.</title>
        <authorList>
            <person name="Singh A."/>
            <person name="Sreenivas A."/>
            <person name="Sathyanarayana Reddy G."/>
            <person name="Pinnaka A.K."/>
            <person name="Shivaji S."/>
        </authorList>
    </citation>
    <scope>NUCLEOTIDE SEQUENCE [LARGE SCALE GENOMIC DNA]</scope>
    <source>
        <strain evidence="1 2">AMV1</strain>
    </source>
</reference>
<dbReference type="STRING" id="631454.N177_1705"/>
<gene>
    <name evidence="1" type="ORF">N177_1705</name>
</gene>
<dbReference type="Gene3D" id="3.60.20.10">
    <property type="entry name" value="Glutamine Phosphoribosylpyrophosphate, subunit 1, domain 1"/>
    <property type="match status" value="1"/>
</dbReference>
<keyword evidence="2" id="KW-1185">Reference proteome</keyword>
<dbReference type="InterPro" id="IPR029055">
    <property type="entry name" value="Ntn_hydrolases_N"/>
</dbReference>
<dbReference type="InterPro" id="IPR010430">
    <property type="entry name" value="DUF1028"/>
</dbReference>
<comment type="caution">
    <text evidence="1">The sequence shown here is derived from an EMBL/GenBank/DDBJ whole genome shotgun (WGS) entry which is preliminary data.</text>
</comment>
<evidence type="ECO:0000313" key="1">
    <source>
        <dbReference type="EMBL" id="ESR25593.1"/>
    </source>
</evidence>